<dbReference type="GO" id="GO:0005667">
    <property type="term" value="C:transcription regulator complex"/>
    <property type="evidence" value="ECO:0007669"/>
    <property type="project" value="TreeGrafter"/>
</dbReference>
<keyword evidence="5" id="KW-0862">Zinc</keyword>
<reference evidence="12" key="1">
    <citation type="submission" date="2019-05" db="EMBL/GenBank/DDBJ databases">
        <title>Annotation for the trematode Fasciolopsis buski.</title>
        <authorList>
            <person name="Choi Y.-J."/>
        </authorList>
    </citation>
    <scope>NUCLEOTIDE SEQUENCE</scope>
    <source>
        <strain evidence="12">HT</strain>
        <tissue evidence="12">Whole worm</tissue>
    </source>
</reference>
<dbReference type="SUPFAM" id="SSF57667">
    <property type="entry name" value="beta-beta-alpha zinc fingers"/>
    <property type="match status" value="2"/>
</dbReference>
<dbReference type="GO" id="GO:0000785">
    <property type="term" value="C:chromatin"/>
    <property type="evidence" value="ECO:0007669"/>
    <property type="project" value="TreeGrafter"/>
</dbReference>
<evidence type="ECO:0000313" key="13">
    <source>
        <dbReference type="Proteomes" id="UP000728185"/>
    </source>
</evidence>
<evidence type="ECO:0000256" key="10">
    <source>
        <dbReference type="PROSITE-ProRule" id="PRU00042"/>
    </source>
</evidence>
<protein>
    <submittedName>
        <fullName evidence="12">Zinc finger protein</fullName>
    </submittedName>
</protein>
<evidence type="ECO:0000256" key="8">
    <source>
        <dbReference type="ARBA" id="ARBA00023163"/>
    </source>
</evidence>
<evidence type="ECO:0000256" key="1">
    <source>
        <dbReference type="ARBA" id="ARBA00004123"/>
    </source>
</evidence>
<gene>
    <name evidence="12" type="ORF">FBUS_01825</name>
</gene>
<evidence type="ECO:0000313" key="12">
    <source>
        <dbReference type="EMBL" id="KAA0195467.1"/>
    </source>
</evidence>
<dbReference type="Pfam" id="PF00096">
    <property type="entry name" value="zf-C2H2"/>
    <property type="match status" value="1"/>
</dbReference>
<dbReference type="AlphaFoldDB" id="A0A8E0S3X5"/>
<keyword evidence="8" id="KW-0804">Transcription</keyword>
<organism evidence="12 13">
    <name type="scientific">Fasciolopsis buskii</name>
    <dbReference type="NCBI Taxonomy" id="27845"/>
    <lineage>
        <taxon>Eukaryota</taxon>
        <taxon>Metazoa</taxon>
        <taxon>Spiralia</taxon>
        <taxon>Lophotrochozoa</taxon>
        <taxon>Platyhelminthes</taxon>
        <taxon>Trematoda</taxon>
        <taxon>Digenea</taxon>
        <taxon>Plagiorchiida</taxon>
        <taxon>Echinostomata</taxon>
        <taxon>Echinostomatoidea</taxon>
        <taxon>Fasciolidae</taxon>
        <taxon>Fasciolopsis</taxon>
    </lineage>
</organism>
<evidence type="ECO:0000256" key="9">
    <source>
        <dbReference type="ARBA" id="ARBA00023242"/>
    </source>
</evidence>
<comment type="subcellular location">
    <subcellularLocation>
        <location evidence="1">Nucleus</location>
    </subcellularLocation>
</comment>
<dbReference type="FunFam" id="3.30.160.60:FF:000325">
    <property type="entry name" value="ZFP90 zinc finger protein"/>
    <property type="match status" value="1"/>
</dbReference>
<evidence type="ECO:0000256" key="5">
    <source>
        <dbReference type="ARBA" id="ARBA00022833"/>
    </source>
</evidence>
<evidence type="ECO:0000256" key="3">
    <source>
        <dbReference type="ARBA" id="ARBA00022737"/>
    </source>
</evidence>
<keyword evidence="3" id="KW-0677">Repeat</keyword>
<keyword evidence="9" id="KW-0539">Nucleus</keyword>
<dbReference type="GO" id="GO:0008270">
    <property type="term" value="F:zinc ion binding"/>
    <property type="evidence" value="ECO:0007669"/>
    <property type="project" value="UniProtKB-KW"/>
</dbReference>
<sequence>MQFSHPLLALSTLTNYIRPLCRVSADPNAKGKPLTSHLRAHLLTHTSDRPYACDFEGCTYRARTAGRLFQHKVVHGEGRRFSCDYCDYSATTSSNLRRHARIHAGARPYLCPHCDHRTSTLDALKKHVLDSGCHPGLPLYVCPWCSDADTGSHSYSRSSCVGFNASGLAWRHLTTEHKEKVLNSERFKTLGRSTGNILLERDVTRLLGIYCPEVDSTQPPEGAPVRQPAVLSCHRRRKYATTCDSEKSDNFPHTAVRPVMARSLNGVDRTAEQSGDLISLSANHRQGTPKSTESQLISQGSLNIMDFNGS</sequence>
<dbReference type="GO" id="GO:0031519">
    <property type="term" value="C:PcG protein complex"/>
    <property type="evidence" value="ECO:0007669"/>
    <property type="project" value="TreeGrafter"/>
</dbReference>
<dbReference type="PROSITE" id="PS50157">
    <property type="entry name" value="ZINC_FINGER_C2H2_2"/>
    <property type="match status" value="1"/>
</dbReference>
<comment type="caution">
    <text evidence="12">The sequence shown here is derived from an EMBL/GenBank/DDBJ whole genome shotgun (WGS) entry which is preliminary data.</text>
</comment>
<keyword evidence="7" id="KW-0238">DNA-binding</keyword>
<dbReference type="OrthoDB" id="7788172at2759"/>
<name>A0A8E0S3X5_9TREM</name>
<evidence type="ECO:0000259" key="11">
    <source>
        <dbReference type="PROSITE" id="PS50157"/>
    </source>
</evidence>
<dbReference type="GO" id="GO:0000978">
    <property type="term" value="F:RNA polymerase II cis-regulatory region sequence-specific DNA binding"/>
    <property type="evidence" value="ECO:0007669"/>
    <property type="project" value="TreeGrafter"/>
</dbReference>
<keyword evidence="6" id="KW-0805">Transcription regulation</keyword>
<evidence type="ECO:0000256" key="2">
    <source>
        <dbReference type="ARBA" id="ARBA00022723"/>
    </source>
</evidence>
<evidence type="ECO:0000256" key="6">
    <source>
        <dbReference type="ARBA" id="ARBA00023015"/>
    </source>
</evidence>
<dbReference type="InterPro" id="IPR013087">
    <property type="entry name" value="Znf_C2H2_type"/>
</dbReference>
<evidence type="ECO:0000256" key="4">
    <source>
        <dbReference type="ARBA" id="ARBA00022771"/>
    </source>
</evidence>
<evidence type="ECO:0000256" key="7">
    <source>
        <dbReference type="ARBA" id="ARBA00023125"/>
    </source>
</evidence>
<dbReference type="SMART" id="SM00355">
    <property type="entry name" value="ZnF_C2H2"/>
    <property type="match status" value="4"/>
</dbReference>
<dbReference type="InterPro" id="IPR036236">
    <property type="entry name" value="Znf_C2H2_sf"/>
</dbReference>
<dbReference type="EMBL" id="LUCM01003687">
    <property type="protein sequence ID" value="KAA0195467.1"/>
    <property type="molecule type" value="Genomic_DNA"/>
</dbReference>
<proteinExistence type="predicted"/>
<dbReference type="GO" id="GO:0000981">
    <property type="term" value="F:DNA-binding transcription factor activity, RNA polymerase II-specific"/>
    <property type="evidence" value="ECO:0007669"/>
    <property type="project" value="TreeGrafter"/>
</dbReference>
<dbReference type="PANTHER" id="PTHR14003:SF19">
    <property type="entry name" value="YY2 TRANSCRIPTION FACTOR"/>
    <property type="match status" value="1"/>
</dbReference>
<accession>A0A8E0S3X5</accession>
<keyword evidence="2" id="KW-0479">Metal-binding</keyword>
<dbReference type="PANTHER" id="PTHR14003">
    <property type="entry name" value="TRANSCRIPTIONAL REPRESSOR PROTEIN YY"/>
    <property type="match status" value="1"/>
</dbReference>
<dbReference type="Gene3D" id="3.30.160.60">
    <property type="entry name" value="Classic Zinc Finger"/>
    <property type="match status" value="3"/>
</dbReference>
<feature type="domain" description="C2H2-type" evidence="11">
    <location>
        <begin position="81"/>
        <end position="108"/>
    </location>
</feature>
<keyword evidence="4 10" id="KW-0863">Zinc-finger</keyword>
<dbReference type="Proteomes" id="UP000728185">
    <property type="component" value="Unassembled WGS sequence"/>
</dbReference>
<keyword evidence="13" id="KW-1185">Reference proteome</keyword>